<evidence type="ECO:0000313" key="2">
    <source>
        <dbReference type="Proteomes" id="UP000242444"/>
    </source>
</evidence>
<dbReference type="InParanoid" id="A0A263CW51"/>
<dbReference type="RefSeq" id="WP_094865648.1">
    <property type="nucleotide sequence ID" value="NZ_NKYE01000021.1"/>
</dbReference>
<sequence length="195" mass="22082">MTTLFDVAEDTRFGVLPALRWQAENVGHGWQWVRDRELTPPGHLVEGYQLVHRGLAELGEVFDETDGSGIDSGFPKSVAERLSADVLDHPHGRSMVPDRAPIRLVGLRSLLCPLYVNDTRELFLPGWLTPEIVSNLFSPNASFTSRRPTCTTWLVLDAPVYRERGKDFATFAYFFTREGTDPGARWHWRANDGRD</sequence>
<gene>
    <name evidence="1" type="ORF">CFN78_25880</name>
</gene>
<reference evidence="1 2" key="1">
    <citation type="submission" date="2017-07" db="EMBL/GenBank/DDBJ databases">
        <title>Amycolatopsis antarcticus sp. nov., isolated from the surface of an Antarcticus brown macroalga.</title>
        <authorList>
            <person name="Wang J."/>
            <person name="Leiva S."/>
            <person name="Huang J."/>
            <person name="Huang Y."/>
        </authorList>
    </citation>
    <scope>NUCLEOTIDE SEQUENCE [LARGE SCALE GENOMIC DNA]</scope>
    <source>
        <strain evidence="1 2">AU-G6</strain>
    </source>
</reference>
<proteinExistence type="predicted"/>
<dbReference type="AlphaFoldDB" id="A0A263CW51"/>
<dbReference type="OrthoDB" id="4156484at2"/>
<dbReference type="Proteomes" id="UP000242444">
    <property type="component" value="Unassembled WGS sequence"/>
</dbReference>
<evidence type="ECO:0000313" key="1">
    <source>
        <dbReference type="EMBL" id="OZM70353.1"/>
    </source>
</evidence>
<accession>A0A263CW51</accession>
<keyword evidence="2" id="KW-1185">Reference proteome</keyword>
<name>A0A263CW51_9PSEU</name>
<organism evidence="1 2">
    <name type="scientific">Amycolatopsis antarctica</name>
    <dbReference type="NCBI Taxonomy" id="1854586"/>
    <lineage>
        <taxon>Bacteria</taxon>
        <taxon>Bacillati</taxon>
        <taxon>Actinomycetota</taxon>
        <taxon>Actinomycetes</taxon>
        <taxon>Pseudonocardiales</taxon>
        <taxon>Pseudonocardiaceae</taxon>
        <taxon>Amycolatopsis</taxon>
    </lineage>
</organism>
<protein>
    <submittedName>
        <fullName evidence="1">Uncharacterized protein</fullName>
    </submittedName>
</protein>
<comment type="caution">
    <text evidence="1">The sequence shown here is derived from an EMBL/GenBank/DDBJ whole genome shotgun (WGS) entry which is preliminary data.</text>
</comment>
<dbReference type="EMBL" id="NKYE01000021">
    <property type="protein sequence ID" value="OZM70353.1"/>
    <property type="molecule type" value="Genomic_DNA"/>
</dbReference>